<evidence type="ECO:0000313" key="2">
    <source>
        <dbReference type="EMBL" id="OSX78143.1"/>
    </source>
</evidence>
<sequence>MSSTLDGAAANLVGRRVKALGVPEHRLDTASVAALRLLEAAQAFETAAGGARAHVQLSNLTDNSDVVWARLHESLDGMRAGTPAARDAFSAALRHAWAPLVRTKMHAAAAPNGHADFAAGTPAAGFDGTSPAAEQRRLSFSAEQAHVGATTATTPASAGATPTTTTPGSEPSRKRAPYLLRPTGVDRETWKSFTREQRLETVAQYNAVVSAPKRAKLDSSAAAATPATDADGAPLPASADEAAMLASAAVAAAAAAANVMEDGAGTPGAGADVSPAGGGSGTGRPKTYLTRPRSVEVAVWKALNREQRLELVSKHAGVDAVMPTIKRTKPVGLAAHAAGVGMEDDGDAAAGGDADATAETLNAEAGGGGGGGGGSGGGGGGGDAMMSDFGSASFNEAT</sequence>
<feature type="compositionally biased region" description="Low complexity" evidence="1">
    <location>
        <begin position="218"/>
        <end position="235"/>
    </location>
</feature>
<accession>A0A1X6PBW2</accession>
<name>A0A1X6PBW2_PORUM</name>
<feature type="compositionally biased region" description="Low complexity" evidence="1">
    <location>
        <begin position="148"/>
        <end position="169"/>
    </location>
</feature>
<dbReference type="EMBL" id="KV918820">
    <property type="protein sequence ID" value="OSX78143.1"/>
    <property type="molecule type" value="Genomic_DNA"/>
</dbReference>
<gene>
    <name evidence="2" type="ORF">BU14_0120s0026</name>
</gene>
<evidence type="ECO:0000313" key="3">
    <source>
        <dbReference type="Proteomes" id="UP000218209"/>
    </source>
</evidence>
<evidence type="ECO:0000256" key="1">
    <source>
        <dbReference type="SAM" id="MobiDB-lite"/>
    </source>
</evidence>
<feature type="region of interest" description="Disordered" evidence="1">
    <location>
        <begin position="144"/>
        <end position="176"/>
    </location>
</feature>
<feature type="compositionally biased region" description="Gly residues" evidence="1">
    <location>
        <begin position="365"/>
        <end position="383"/>
    </location>
</feature>
<dbReference type="AlphaFoldDB" id="A0A1X6PBW2"/>
<feature type="region of interest" description="Disordered" evidence="1">
    <location>
        <begin position="216"/>
        <end position="235"/>
    </location>
</feature>
<keyword evidence="3" id="KW-1185">Reference proteome</keyword>
<reference evidence="2 3" key="1">
    <citation type="submission" date="2017-03" db="EMBL/GenBank/DDBJ databases">
        <title>WGS assembly of Porphyra umbilicalis.</title>
        <authorList>
            <person name="Brawley S.H."/>
            <person name="Blouin N.A."/>
            <person name="Ficko-Blean E."/>
            <person name="Wheeler G.L."/>
            <person name="Lohr M."/>
            <person name="Goodson H.V."/>
            <person name="Jenkins J.W."/>
            <person name="Blaby-Haas C.E."/>
            <person name="Helliwell K.E."/>
            <person name="Chan C."/>
            <person name="Marriage T."/>
            <person name="Bhattacharya D."/>
            <person name="Klein A.S."/>
            <person name="Badis Y."/>
            <person name="Brodie J."/>
            <person name="Cao Y."/>
            <person name="Collen J."/>
            <person name="Dittami S.M."/>
            <person name="Gachon C.M."/>
            <person name="Green B.R."/>
            <person name="Karpowicz S."/>
            <person name="Kim J.W."/>
            <person name="Kudahl U."/>
            <person name="Lin S."/>
            <person name="Michel G."/>
            <person name="Mittag M."/>
            <person name="Olson B.J."/>
            <person name="Pangilinan J."/>
            <person name="Peng Y."/>
            <person name="Qiu H."/>
            <person name="Shu S."/>
            <person name="Singer J.T."/>
            <person name="Smith A.G."/>
            <person name="Sprecher B.N."/>
            <person name="Wagner V."/>
            <person name="Wang W."/>
            <person name="Wang Z.-Y."/>
            <person name="Yan J."/>
            <person name="Yarish C."/>
            <person name="Zoeuner-Riek S."/>
            <person name="Zhuang Y."/>
            <person name="Zou Y."/>
            <person name="Lindquist E.A."/>
            <person name="Grimwood J."/>
            <person name="Barry K."/>
            <person name="Rokhsar D.S."/>
            <person name="Schmutz J."/>
            <person name="Stiller J.W."/>
            <person name="Grossman A.R."/>
            <person name="Prochnik S.E."/>
        </authorList>
    </citation>
    <scope>NUCLEOTIDE SEQUENCE [LARGE SCALE GENOMIC DNA]</scope>
    <source>
        <strain evidence="2">4086291</strain>
    </source>
</reference>
<feature type="region of interest" description="Disordered" evidence="1">
    <location>
        <begin position="267"/>
        <end position="288"/>
    </location>
</feature>
<proteinExistence type="predicted"/>
<protein>
    <submittedName>
        <fullName evidence="2">Uncharacterized protein</fullName>
    </submittedName>
</protein>
<organism evidence="2 3">
    <name type="scientific">Porphyra umbilicalis</name>
    <name type="common">Purple laver</name>
    <name type="synonym">Red alga</name>
    <dbReference type="NCBI Taxonomy" id="2786"/>
    <lineage>
        <taxon>Eukaryota</taxon>
        <taxon>Rhodophyta</taxon>
        <taxon>Bangiophyceae</taxon>
        <taxon>Bangiales</taxon>
        <taxon>Bangiaceae</taxon>
        <taxon>Porphyra</taxon>
    </lineage>
</organism>
<dbReference type="Proteomes" id="UP000218209">
    <property type="component" value="Unassembled WGS sequence"/>
</dbReference>
<feature type="region of interest" description="Disordered" evidence="1">
    <location>
        <begin position="361"/>
        <end position="398"/>
    </location>
</feature>